<dbReference type="AlphaFoldDB" id="A0A1X2H5V6"/>
<feature type="domain" description="GH18" evidence="11">
    <location>
        <begin position="23"/>
        <end position="306"/>
    </location>
</feature>
<dbReference type="PROSITE" id="PS51910">
    <property type="entry name" value="GH18_2"/>
    <property type="match status" value="1"/>
</dbReference>
<comment type="similarity">
    <text evidence="9">Belongs to the glycosyl hydrolase 18 family.</text>
</comment>
<evidence type="ECO:0000259" key="11">
    <source>
        <dbReference type="PROSITE" id="PS51910"/>
    </source>
</evidence>
<dbReference type="CDD" id="cd02877">
    <property type="entry name" value="GH18_hevamine_XipI_class_III"/>
    <property type="match status" value="1"/>
</dbReference>
<evidence type="ECO:0000256" key="4">
    <source>
        <dbReference type="ARBA" id="ARBA00023024"/>
    </source>
</evidence>
<protein>
    <recommendedName>
        <fullName evidence="2">chitinase</fullName>
        <ecNumber evidence="2">3.2.1.14</ecNumber>
    </recommendedName>
</protein>
<keyword evidence="7" id="KW-0624">Polysaccharide degradation</keyword>
<dbReference type="EMBL" id="MCGN01000008">
    <property type="protein sequence ID" value="ORY93852.1"/>
    <property type="molecule type" value="Genomic_DNA"/>
</dbReference>
<sequence>ISTGLILTGYLATTALAGFPDTHSVVQYWGQNSGGGQQPLATYCDESTDALIMSFVNNFNIGSLPDLNLASSCKGTDFPNTNLLDCPQVGSDIKACQAKGKKILLSLGGATGSYGFQSDSQGQQFAETLWNLFGGGKSDTRPFGDAVVDGFDLDIESGGSTGYVAFVKALRKQFASDAGKTYYITGAPQCPFPDALLGDTLNQASFDAVNVQFYNNYCAIDKTFNFDTWDKWAKSGSANPDIKILVGVPGSPSAAGSGYVPIDALSKAISQVSQSSSYGGVSVWDASQSYANTEASPNFAVALGQLVHSGAPSAGR</sequence>
<dbReference type="OMA" id="CPQIGAD"/>
<dbReference type="InterPro" id="IPR050542">
    <property type="entry name" value="Glycosyl_Hydrlase18_Chitinase"/>
</dbReference>
<dbReference type="EC" id="3.2.1.14" evidence="2"/>
<dbReference type="GO" id="GO:0000272">
    <property type="term" value="P:polysaccharide catabolic process"/>
    <property type="evidence" value="ECO:0007669"/>
    <property type="project" value="UniProtKB-KW"/>
</dbReference>
<dbReference type="Proteomes" id="UP000242180">
    <property type="component" value="Unassembled WGS sequence"/>
</dbReference>
<evidence type="ECO:0000256" key="10">
    <source>
        <dbReference type="SAM" id="SignalP"/>
    </source>
</evidence>
<reference evidence="12 13" key="1">
    <citation type="submission" date="2016-07" db="EMBL/GenBank/DDBJ databases">
        <title>Pervasive Adenine N6-methylation of Active Genes in Fungi.</title>
        <authorList>
            <consortium name="DOE Joint Genome Institute"/>
            <person name="Mondo S.J."/>
            <person name="Dannebaum R.O."/>
            <person name="Kuo R.C."/>
            <person name="Labutti K."/>
            <person name="Haridas S."/>
            <person name="Kuo A."/>
            <person name="Salamov A."/>
            <person name="Ahrendt S.R."/>
            <person name="Lipzen A."/>
            <person name="Sullivan W."/>
            <person name="Andreopoulos W.B."/>
            <person name="Clum A."/>
            <person name="Lindquist E."/>
            <person name="Daum C."/>
            <person name="Ramamoorthy G.K."/>
            <person name="Gryganskyi A."/>
            <person name="Culley D."/>
            <person name="Magnuson J.K."/>
            <person name="James T.Y."/>
            <person name="O'Malley M.A."/>
            <person name="Stajich J.E."/>
            <person name="Spatafora J.W."/>
            <person name="Visel A."/>
            <person name="Grigoriev I.V."/>
        </authorList>
    </citation>
    <scope>NUCLEOTIDE SEQUENCE [LARGE SCALE GENOMIC DNA]</scope>
    <source>
        <strain evidence="12 13">NRRL 2496</strain>
    </source>
</reference>
<keyword evidence="3 8" id="KW-0378">Hydrolase</keyword>
<dbReference type="SUPFAM" id="SSF51445">
    <property type="entry name" value="(Trans)glycosidases"/>
    <property type="match status" value="1"/>
</dbReference>
<comment type="caution">
    <text evidence="12">The sequence shown here is derived from an EMBL/GenBank/DDBJ whole genome shotgun (WGS) entry which is preliminary data.</text>
</comment>
<evidence type="ECO:0000256" key="6">
    <source>
        <dbReference type="ARBA" id="ARBA00023295"/>
    </source>
</evidence>
<proteinExistence type="inferred from homology"/>
<evidence type="ECO:0000256" key="3">
    <source>
        <dbReference type="ARBA" id="ARBA00022801"/>
    </source>
</evidence>
<dbReference type="GO" id="GO:0005576">
    <property type="term" value="C:extracellular region"/>
    <property type="evidence" value="ECO:0007669"/>
    <property type="project" value="TreeGrafter"/>
</dbReference>
<dbReference type="PROSITE" id="PS01095">
    <property type="entry name" value="GH18_1"/>
    <property type="match status" value="1"/>
</dbReference>
<keyword evidence="13" id="KW-1185">Reference proteome</keyword>
<organism evidence="12 13">
    <name type="scientific">Syncephalastrum racemosum</name>
    <name type="common">Filamentous fungus</name>
    <dbReference type="NCBI Taxonomy" id="13706"/>
    <lineage>
        <taxon>Eukaryota</taxon>
        <taxon>Fungi</taxon>
        <taxon>Fungi incertae sedis</taxon>
        <taxon>Mucoromycota</taxon>
        <taxon>Mucoromycotina</taxon>
        <taxon>Mucoromycetes</taxon>
        <taxon>Mucorales</taxon>
        <taxon>Syncephalastraceae</taxon>
        <taxon>Syncephalastrum</taxon>
    </lineage>
</organism>
<evidence type="ECO:0000256" key="9">
    <source>
        <dbReference type="RuleBase" id="RU004453"/>
    </source>
</evidence>
<evidence type="ECO:0000313" key="12">
    <source>
        <dbReference type="EMBL" id="ORY93852.1"/>
    </source>
</evidence>
<dbReference type="GO" id="GO:0008843">
    <property type="term" value="F:endochitinase activity"/>
    <property type="evidence" value="ECO:0007669"/>
    <property type="project" value="UniProtKB-EC"/>
</dbReference>
<evidence type="ECO:0000256" key="7">
    <source>
        <dbReference type="ARBA" id="ARBA00023326"/>
    </source>
</evidence>
<evidence type="ECO:0000256" key="8">
    <source>
        <dbReference type="RuleBase" id="RU000489"/>
    </source>
</evidence>
<dbReference type="InterPro" id="IPR001579">
    <property type="entry name" value="Glyco_hydro_18_chit_AS"/>
</dbReference>
<evidence type="ECO:0000256" key="1">
    <source>
        <dbReference type="ARBA" id="ARBA00000822"/>
    </source>
</evidence>
<feature type="chain" id="PRO_5013072468" description="chitinase" evidence="10">
    <location>
        <begin position="18"/>
        <end position="316"/>
    </location>
</feature>
<dbReference type="InterPro" id="IPR045321">
    <property type="entry name" value="Cts1-like"/>
</dbReference>
<dbReference type="PANTHER" id="PTHR45708">
    <property type="entry name" value="ENDOCHITINASE"/>
    <property type="match status" value="1"/>
</dbReference>
<keyword evidence="10" id="KW-0732">Signal</keyword>
<evidence type="ECO:0000256" key="5">
    <source>
        <dbReference type="ARBA" id="ARBA00023277"/>
    </source>
</evidence>
<name>A0A1X2H5V6_SYNRA</name>
<dbReference type="PANTHER" id="PTHR45708:SF49">
    <property type="entry name" value="ENDOCHITINASE"/>
    <property type="match status" value="1"/>
</dbReference>
<feature type="signal peptide" evidence="10">
    <location>
        <begin position="1"/>
        <end position="17"/>
    </location>
</feature>
<keyword evidence="4" id="KW-0146">Chitin degradation</keyword>
<evidence type="ECO:0000256" key="2">
    <source>
        <dbReference type="ARBA" id="ARBA00012729"/>
    </source>
</evidence>
<dbReference type="Pfam" id="PF00704">
    <property type="entry name" value="Glyco_hydro_18"/>
    <property type="match status" value="1"/>
</dbReference>
<dbReference type="STRING" id="13706.A0A1X2H5V6"/>
<feature type="non-terminal residue" evidence="12">
    <location>
        <position position="1"/>
    </location>
</feature>
<dbReference type="InterPro" id="IPR001223">
    <property type="entry name" value="Glyco_hydro18_cat"/>
</dbReference>
<keyword evidence="5" id="KW-0119">Carbohydrate metabolism</keyword>
<feature type="non-terminal residue" evidence="12">
    <location>
        <position position="316"/>
    </location>
</feature>
<dbReference type="InParanoid" id="A0A1X2H5V6"/>
<gene>
    <name evidence="12" type="ORF">BCR43DRAFT_406870</name>
</gene>
<dbReference type="Gene3D" id="3.20.20.80">
    <property type="entry name" value="Glycosidases"/>
    <property type="match status" value="1"/>
</dbReference>
<comment type="catalytic activity">
    <reaction evidence="1">
        <text>Random endo-hydrolysis of N-acetyl-beta-D-glucosaminide (1-&gt;4)-beta-linkages in chitin and chitodextrins.</text>
        <dbReference type="EC" id="3.2.1.14"/>
    </reaction>
</comment>
<dbReference type="OrthoDB" id="6020543at2759"/>
<accession>A0A1X2H5V6</accession>
<keyword evidence="6 8" id="KW-0326">Glycosidase</keyword>
<evidence type="ECO:0000313" key="13">
    <source>
        <dbReference type="Proteomes" id="UP000242180"/>
    </source>
</evidence>
<dbReference type="GO" id="GO:0006032">
    <property type="term" value="P:chitin catabolic process"/>
    <property type="evidence" value="ECO:0007669"/>
    <property type="project" value="UniProtKB-KW"/>
</dbReference>
<dbReference type="InterPro" id="IPR017853">
    <property type="entry name" value="GH"/>
</dbReference>